<feature type="domain" description="HTH marR-type" evidence="4">
    <location>
        <begin position="1"/>
        <end position="136"/>
    </location>
</feature>
<dbReference type="Gene3D" id="1.10.10.10">
    <property type="entry name" value="Winged helix-like DNA-binding domain superfamily/Winged helix DNA-binding domain"/>
    <property type="match status" value="1"/>
</dbReference>
<dbReference type="InterPro" id="IPR000835">
    <property type="entry name" value="HTH_MarR-typ"/>
</dbReference>
<dbReference type="AlphaFoldDB" id="A0A1M5IFB5"/>
<evidence type="ECO:0000259" key="4">
    <source>
        <dbReference type="PROSITE" id="PS50995"/>
    </source>
</evidence>
<keyword evidence="3" id="KW-0804">Transcription</keyword>
<keyword evidence="1" id="KW-0805">Transcription regulation</keyword>
<dbReference type="EMBL" id="FQWM01000001">
    <property type="protein sequence ID" value="SHG26779.1"/>
    <property type="molecule type" value="Genomic_DNA"/>
</dbReference>
<evidence type="ECO:0000313" key="6">
    <source>
        <dbReference type="Proteomes" id="UP000184211"/>
    </source>
</evidence>
<name>A0A1M5IFB5_9RHOB</name>
<sequence>MDRTKATLSALNRIMCLSDQHMGDAARAVGLTPVQLRLLKLAQESGCSTAKSLADQMGVSQATMTALLDRLEMRGLVTRKVSDSDRRQKRILLTDVGEHAIRMAPDPMQQKFDEALQHLQDWERAMLIAAFERFADALEAVTPNPARYVAHTIKDGDLVDGAVHVGYSPKAD</sequence>
<accession>A0A1M5IFB5</accession>
<keyword evidence="6" id="KW-1185">Reference proteome</keyword>
<dbReference type="STRING" id="870908.SAMN04488044_0303"/>
<dbReference type="PRINTS" id="PR00598">
    <property type="entry name" value="HTHMARR"/>
</dbReference>
<dbReference type="InterPro" id="IPR036388">
    <property type="entry name" value="WH-like_DNA-bd_sf"/>
</dbReference>
<dbReference type="Pfam" id="PF01047">
    <property type="entry name" value="MarR"/>
    <property type="match status" value="1"/>
</dbReference>
<dbReference type="OrthoDB" id="8447118at2"/>
<dbReference type="InterPro" id="IPR011991">
    <property type="entry name" value="ArsR-like_HTH"/>
</dbReference>
<dbReference type="PANTHER" id="PTHR42756:SF1">
    <property type="entry name" value="TRANSCRIPTIONAL REPRESSOR OF EMRAB OPERON"/>
    <property type="match status" value="1"/>
</dbReference>
<gene>
    <name evidence="5" type="ORF">SAMN04488044_0303</name>
</gene>
<dbReference type="GO" id="GO:0003700">
    <property type="term" value="F:DNA-binding transcription factor activity"/>
    <property type="evidence" value="ECO:0007669"/>
    <property type="project" value="InterPro"/>
</dbReference>
<dbReference type="PROSITE" id="PS50995">
    <property type="entry name" value="HTH_MARR_2"/>
    <property type="match status" value="1"/>
</dbReference>
<evidence type="ECO:0000256" key="1">
    <source>
        <dbReference type="ARBA" id="ARBA00023015"/>
    </source>
</evidence>
<dbReference type="Proteomes" id="UP000184211">
    <property type="component" value="Unassembled WGS sequence"/>
</dbReference>
<protein>
    <submittedName>
        <fullName evidence="5">DNA-binding transcriptional regulator, MarR family</fullName>
    </submittedName>
</protein>
<dbReference type="CDD" id="cd00090">
    <property type="entry name" value="HTH_ARSR"/>
    <property type="match status" value="1"/>
</dbReference>
<evidence type="ECO:0000313" key="5">
    <source>
        <dbReference type="EMBL" id="SHG26779.1"/>
    </source>
</evidence>
<evidence type="ECO:0000256" key="2">
    <source>
        <dbReference type="ARBA" id="ARBA00023125"/>
    </source>
</evidence>
<dbReference type="SUPFAM" id="SSF46785">
    <property type="entry name" value="Winged helix' DNA-binding domain"/>
    <property type="match status" value="1"/>
</dbReference>
<dbReference type="SMART" id="SM00347">
    <property type="entry name" value="HTH_MARR"/>
    <property type="match status" value="1"/>
</dbReference>
<reference evidence="6" key="1">
    <citation type="submission" date="2016-11" db="EMBL/GenBank/DDBJ databases">
        <authorList>
            <person name="Varghese N."/>
            <person name="Submissions S."/>
        </authorList>
    </citation>
    <scope>NUCLEOTIDE SEQUENCE [LARGE SCALE GENOMIC DNA]</scope>
    <source>
        <strain evidence="6">DSM 28223</strain>
    </source>
</reference>
<dbReference type="PANTHER" id="PTHR42756">
    <property type="entry name" value="TRANSCRIPTIONAL REGULATOR, MARR"/>
    <property type="match status" value="1"/>
</dbReference>
<evidence type="ECO:0000256" key="3">
    <source>
        <dbReference type="ARBA" id="ARBA00023163"/>
    </source>
</evidence>
<organism evidence="5 6">
    <name type="scientific">Cognatishimia maritima</name>
    <dbReference type="NCBI Taxonomy" id="870908"/>
    <lineage>
        <taxon>Bacteria</taxon>
        <taxon>Pseudomonadati</taxon>
        <taxon>Pseudomonadota</taxon>
        <taxon>Alphaproteobacteria</taxon>
        <taxon>Rhodobacterales</taxon>
        <taxon>Paracoccaceae</taxon>
        <taxon>Cognatishimia</taxon>
    </lineage>
</organism>
<dbReference type="InterPro" id="IPR036390">
    <property type="entry name" value="WH_DNA-bd_sf"/>
</dbReference>
<dbReference type="RefSeq" id="WP_131814550.1">
    <property type="nucleotide sequence ID" value="NZ_FQWM01000001.1"/>
</dbReference>
<dbReference type="GO" id="GO:0003677">
    <property type="term" value="F:DNA binding"/>
    <property type="evidence" value="ECO:0007669"/>
    <property type="project" value="UniProtKB-KW"/>
</dbReference>
<proteinExistence type="predicted"/>
<keyword evidence="2 5" id="KW-0238">DNA-binding</keyword>